<gene>
    <name evidence="2" type="ORF">C491_01771</name>
</gene>
<evidence type="ECO:0000313" key="3">
    <source>
        <dbReference type="Proteomes" id="UP000011688"/>
    </source>
</evidence>
<feature type="region of interest" description="Disordered" evidence="1">
    <location>
        <begin position="136"/>
        <end position="157"/>
    </location>
</feature>
<dbReference type="Proteomes" id="UP000011688">
    <property type="component" value="Unassembled WGS sequence"/>
</dbReference>
<reference evidence="2 3" key="1">
    <citation type="journal article" date="2014" name="PLoS Genet.">
        <title>Phylogenetically driven sequencing of extremely halophilic archaea reveals strategies for static and dynamic osmo-response.</title>
        <authorList>
            <person name="Becker E.A."/>
            <person name="Seitzer P.M."/>
            <person name="Tritt A."/>
            <person name="Larsen D."/>
            <person name="Krusor M."/>
            <person name="Yao A.I."/>
            <person name="Wu D."/>
            <person name="Madern D."/>
            <person name="Eisen J.A."/>
            <person name="Darling A.E."/>
            <person name="Facciotti M.T."/>
        </authorList>
    </citation>
    <scope>NUCLEOTIDE SEQUENCE [LARGE SCALE GENOMIC DNA]</scope>
    <source>
        <strain evidence="2 3">DSM 10524</strain>
    </source>
</reference>
<accession>L9XJY8</accession>
<name>L9XJY8_9EURY</name>
<evidence type="ECO:0008006" key="4">
    <source>
        <dbReference type="Google" id="ProtNLM"/>
    </source>
</evidence>
<protein>
    <recommendedName>
        <fullName evidence="4">Flagellin</fullName>
    </recommendedName>
</protein>
<proteinExistence type="predicted"/>
<feature type="region of interest" description="Disordered" evidence="1">
    <location>
        <begin position="380"/>
        <end position="406"/>
    </location>
</feature>
<dbReference type="eggNOG" id="arCOG11853">
    <property type="taxonomic scope" value="Archaea"/>
</dbReference>
<dbReference type="EMBL" id="AOIB01000009">
    <property type="protein sequence ID" value="ELY60953.1"/>
    <property type="molecule type" value="Genomic_DNA"/>
</dbReference>
<feature type="compositionally biased region" description="Polar residues" evidence="1">
    <location>
        <begin position="388"/>
        <end position="406"/>
    </location>
</feature>
<evidence type="ECO:0000313" key="2">
    <source>
        <dbReference type="EMBL" id="ELY60953.1"/>
    </source>
</evidence>
<dbReference type="STRING" id="1227497.C491_01771"/>
<keyword evidence="3" id="KW-1185">Reference proteome</keyword>
<sequence length="406" mass="42715">MVLGVVLLAGPTFGFVSISADRGVSVGTADDEEAYLGIEAVDTVVSDQNDAETVLVMTNNADEELSIDADVTIRGSGLEEASGFDDTLSPGEETTYAMTCEPGTGSGETELEVAVDSASGNGISIEDLERSFAIDRECPGQSDPGPPGGTDPGDGFDSVFVDDVSGFVSPGDERQQVGFTLAENRQPDEQIEIYLGDAQGDGVDYEETFWDQNNLEIIEGSGEVWGSGGESIVYQVDSDDDHGDEIVLEIGGYATDGSGGPYEASFTRSQTGDVGTAQFGIDGEGAGDEPFLDVEAGDVRPGDDRQTFSFTPNDGLAPWEDEVRIDLGDVDGLEYDQDVVVEEGPGEDSDVWRNNGELVYQVNDRGTGGEEIVVSVGVEATDPGPSEVTFTRTDTGETATDSFEAE</sequence>
<evidence type="ECO:0000256" key="1">
    <source>
        <dbReference type="SAM" id="MobiDB-lite"/>
    </source>
</evidence>
<organism evidence="2 3">
    <name type="scientific">Natronococcus amylolyticus DSM 10524</name>
    <dbReference type="NCBI Taxonomy" id="1227497"/>
    <lineage>
        <taxon>Archaea</taxon>
        <taxon>Methanobacteriati</taxon>
        <taxon>Methanobacteriota</taxon>
        <taxon>Stenosarchaea group</taxon>
        <taxon>Halobacteria</taxon>
        <taxon>Halobacteriales</taxon>
        <taxon>Natrialbaceae</taxon>
        <taxon>Natronococcus</taxon>
    </lineage>
</organism>
<dbReference type="AlphaFoldDB" id="L9XJY8"/>
<comment type="caution">
    <text evidence="2">The sequence shown here is derived from an EMBL/GenBank/DDBJ whole genome shotgun (WGS) entry which is preliminary data.</text>
</comment>